<evidence type="ECO:0000313" key="5">
    <source>
        <dbReference type="Proteomes" id="UP000321089"/>
    </source>
</evidence>
<keyword evidence="1" id="KW-1133">Transmembrane helix</keyword>
<reference evidence="4 7" key="1">
    <citation type="submission" date="2019-05" db="EMBL/GenBank/DDBJ databases">
        <authorList>
            <person name="Schori C."/>
            <person name="Ahrens C."/>
        </authorList>
    </citation>
    <scope>NUCLEOTIDE SEQUENCE [LARGE SCALE GENOMIC DNA]</scope>
    <source>
        <strain evidence="4 7">DSM 10702</strain>
    </source>
</reference>
<evidence type="ECO:0000313" key="7">
    <source>
        <dbReference type="Proteomes" id="UP000515243"/>
    </source>
</evidence>
<dbReference type="EMBL" id="WOFV02000001">
    <property type="protein sequence ID" value="NAS16407.1"/>
    <property type="molecule type" value="Genomic_DNA"/>
</dbReference>
<dbReference type="Proteomes" id="UP000321089">
    <property type="component" value="Unassembled WGS sequence"/>
</dbReference>
<name>A0A0Q0TM26_CLOBU</name>
<accession>A0A0Q0TM26</accession>
<dbReference type="GeneID" id="92943116"/>
<sequence>MKNAIISVIIFFGLLIGIFFLNNSVIDLCDSIKYKTDDMEVILLNQDYDEAYDKAVELLSYLQENDFIASIYTNHQDFDALRHEAVRLCLYISKNDIGEAYSSLHFIKYSAQTIKHLQSVTLGNIF</sequence>
<dbReference type="KEGG" id="cbut:ATN24_15190"/>
<dbReference type="Pfam" id="PF14276">
    <property type="entry name" value="DUF4363"/>
    <property type="match status" value="1"/>
</dbReference>
<dbReference type="OrthoDB" id="3034917at2"/>
<dbReference type="EMBL" id="BKBC01000019">
    <property type="protein sequence ID" value="GEQ21233.1"/>
    <property type="molecule type" value="Genomic_DNA"/>
</dbReference>
<dbReference type="EMBL" id="CP040626">
    <property type="protein sequence ID" value="QMW89973.1"/>
    <property type="molecule type" value="Genomic_DNA"/>
</dbReference>
<feature type="transmembrane region" description="Helical" evidence="1">
    <location>
        <begin position="6"/>
        <end position="26"/>
    </location>
</feature>
<dbReference type="Proteomes" id="UP000474042">
    <property type="component" value="Unassembled WGS sequence"/>
</dbReference>
<organism evidence="2 5">
    <name type="scientific">Clostridium butyricum</name>
    <dbReference type="NCBI Taxonomy" id="1492"/>
    <lineage>
        <taxon>Bacteria</taxon>
        <taxon>Bacillati</taxon>
        <taxon>Bacillota</taxon>
        <taxon>Clostridia</taxon>
        <taxon>Eubacteriales</taxon>
        <taxon>Clostridiaceae</taxon>
        <taxon>Clostridium</taxon>
    </lineage>
</organism>
<keyword evidence="1" id="KW-0472">Membrane</keyword>
<evidence type="ECO:0000256" key="1">
    <source>
        <dbReference type="SAM" id="Phobius"/>
    </source>
</evidence>
<evidence type="ECO:0000313" key="2">
    <source>
        <dbReference type="EMBL" id="GEQ21233.1"/>
    </source>
</evidence>
<dbReference type="RefSeq" id="WP_003410339.1">
    <property type="nucleotide sequence ID" value="NZ_AP019716.1"/>
</dbReference>
<evidence type="ECO:0000313" key="3">
    <source>
        <dbReference type="EMBL" id="NAS16407.1"/>
    </source>
</evidence>
<dbReference type="InterPro" id="IPR025373">
    <property type="entry name" value="DUF4363"/>
</dbReference>
<keyword evidence="1" id="KW-0812">Transmembrane</keyword>
<evidence type="ECO:0000313" key="6">
    <source>
        <dbReference type="Proteomes" id="UP000474042"/>
    </source>
</evidence>
<dbReference type="AlphaFoldDB" id="A0A0Q0TM26"/>
<reference evidence="2 5" key="2">
    <citation type="submission" date="2019-07" db="EMBL/GenBank/DDBJ databases">
        <title>Whole genome shotgun sequence of Clostridium butyricum NBRC 3858.</title>
        <authorList>
            <person name="Hosoyama A."/>
            <person name="Uohara A."/>
            <person name="Ohji S."/>
            <person name="Ichikawa N."/>
        </authorList>
    </citation>
    <scope>NUCLEOTIDE SEQUENCE [LARGE SCALE GENOMIC DNA]</scope>
    <source>
        <strain evidence="2 5">NBRC 3858</strain>
    </source>
</reference>
<protein>
    <submittedName>
        <fullName evidence="3">DUF4363 family protein</fullName>
    </submittedName>
</protein>
<evidence type="ECO:0000313" key="4">
    <source>
        <dbReference type="EMBL" id="QMW89973.1"/>
    </source>
</evidence>
<dbReference type="Proteomes" id="UP000515243">
    <property type="component" value="Chromosome 1"/>
</dbReference>
<reference evidence="3 6" key="3">
    <citation type="submission" date="2020-01" db="EMBL/GenBank/DDBJ databases">
        <title>Genome sequence of a 1,3-propanediol producer, Clostridium butyricum S3.</title>
        <authorList>
            <person name="Zhou J."/>
        </authorList>
    </citation>
    <scope>NUCLEOTIDE SEQUENCE [LARGE SCALE GENOMIC DNA]</scope>
    <source>
        <strain evidence="3 6">S3</strain>
    </source>
</reference>
<gene>
    <name evidence="2" type="ORF">CBU02nite_17390</name>
    <name evidence="4" type="ORF">FF104_03130</name>
    <name evidence="3" type="ORF">GND98_000615</name>
</gene>
<proteinExistence type="predicted"/>